<dbReference type="HOGENOM" id="CLU_2373526_0_0_1"/>
<name>A0A0C3G536_PILCF</name>
<dbReference type="InParanoid" id="A0A0C3G536"/>
<dbReference type="Proteomes" id="UP000054166">
    <property type="component" value="Unassembled WGS sequence"/>
</dbReference>
<reference evidence="1 2" key="1">
    <citation type="submission" date="2014-04" db="EMBL/GenBank/DDBJ databases">
        <authorList>
            <consortium name="DOE Joint Genome Institute"/>
            <person name="Kuo A."/>
            <person name="Tarkka M."/>
            <person name="Buscot F."/>
            <person name="Kohler A."/>
            <person name="Nagy L.G."/>
            <person name="Floudas D."/>
            <person name="Copeland A."/>
            <person name="Barry K.W."/>
            <person name="Cichocki N."/>
            <person name="Veneault-Fourrey C."/>
            <person name="LaButti K."/>
            <person name="Lindquist E.A."/>
            <person name="Lipzen A."/>
            <person name="Lundell T."/>
            <person name="Morin E."/>
            <person name="Murat C."/>
            <person name="Sun H."/>
            <person name="Tunlid A."/>
            <person name="Henrissat B."/>
            <person name="Grigoriev I.V."/>
            <person name="Hibbett D.S."/>
            <person name="Martin F."/>
            <person name="Nordberg H.P."/>
            <person name="Cantor M.N."/>
            <person name="Hua S.X."/>
        </authorList>
    </citation>
    <scope>NUCLEOTIDE SEQUENCE [LARGE SCALE GENOMIC DNA]</scope>
    <source>
        <strain evidence="1 2">F 1598</strain>
    </source>
</reference>
<accession>A0A0C3G536</accession>
<gene>
    <name evidence="1" type="ORF">PILCRDRAFT_128005</name>
</gene>
<proteinExistence type="predicted"/>
<dbReference type="EMBL" id="KN832971">
    <property type="protein sequence ID" value="KIM91375.1"/>
    <property type="molecule type" value="Genomic_DNA"/>
</dbReference>
<evidence type="ECO:0000313" key="2">
    <source>
        <dbReference type="Proteomes" id="UP000054166"/>
    </source>
</evidence>
<dbReference type="AlphaFoldDB" id="A0A0C3G536"/>
<sequence length="95" mass="11098">MPLSLISFRSALQSSPVKLLPCSVFPNSRFFGMTGRQTFRLYNQFRAMGLLPVVRMQKTQRQQPRRNLERPFIRLTFKPMVTCAPIHLNQMKGEQ</sequence>
<protein>
    <submittedName>
        <fullName evidence="1">Uncharacterized protein</fullName>
    </submittedName>
</protein>
<organism evidence="1 2">
    <name type="scientific">Piloderma croceum (strain F 1598)</name>
    <dbReference type="NCBI Taxonomy" id="765440"/>
    <lineage>
        <taxon>Eukaryota</taxon>
        <taxon>Fungi</taxon>
        <taxon>Dikarya</taxon>
        <taxon>Basidiomycota</taxon>
        <taxon>Agaricomycotina</taxon>
        <taxon>Agaricomycetes</taxon>
        <taxon>Agaricomycetidae</taxon>
        <taxon>Atheliales</taxon>
        <taxon>Atheliaceae</taxon>
        <taxon>Piloderma</taxon>
    </lineage>
</organism>
<keyword evidence="2" id="KW-1185">Reference proteome</keyword>
<reference evidence="2" key="2">
    <citation type="submission" date="2015-01" db="EMBL/GenBank/DDBJ databases">
        <title>Evolutionary Origins and Diversification of the Mycorrhizal Mutualists.</title>
        <authorList>
            <consortium name="DOE Joint Genome Institute"/>
            <consortium name="Mycorrhizal Genomics Consortium"/>
            <person name="Kohler A."/>
            <person name="Kuo A."/>
            <person name="Nagy L.G."/>
            <person name="Floudas D."/>
            <person name="Copeland A."/>
            <person name="Barry K.W."/>
            <person name="Cichocki N."/>
            <person name="Veneault-Fourrey C."/>
            <person name="LaButti K."/>
            <person name="Lindquist E.A."/>
            <person name="Lipzen A."/>
            <person name="Lundell T."/>
            <person name="Morin E."/>
            <person name="Murat C."/>
            <person name="Riley R."/>
            <person name="Ohm R."/>
            <person name="Sun H."/>
            <person name="Tunlid A."/>
            <person name="Henrissat B."/>
            <person name="Grigoriev I.V."/>
            <person name="Hibbett D.S."/>
            <person name="Martin F."/>
        </authorList>
    </citation>
    <scope>NUCLEOTIDE SEQUENCE [LARGE SCALE GENOMIC DNA]</scope>
    <source>
        <strain evidence="2">F 1598</strain>
    </source>
</reference>
<evidence type="ECO:0000313" key="1">
    <source>
        <dbReference type="EMBL" id="KIM91375.1"/>
    </source>
</evidence>